<dbReference type="RefSeq" id="WP_157339790.1">
    <property type="nucleotide sequence ID" value="NZ_WSEK01000003.1"/>
</dbReference>
<accession>A0A6L6XK30</accession>
<dbReference type="InterPro" id="IPR009351">
    <property type="entry name" value="AlkZ-like"/>
</dbReference>
<gene>
    <name evidence="1" type="ORF">GON03_00495</name>
</gene>
<sequence length="342" mass="37601">MRLTRQRLNRTLLRRQHLLERTSATPYEMARHLVGLQGQEPLPPYLSLDARIAGFDPADVTRALEDRTLVRLLTLRGTIHVLTADDALALRPWTQPVLDRVLRNHAPADADVVRAVVHEALADGPVGQRELADALASALPDVPRPDLGVLARGLVPLVQLPPRGTWRGPGAIVYDHLSRWVGRPETEPDVPTIVRRYLGAYGPATAADVTAWSGVTRLAPLLKAMDDLVRHEDEDGKVLFDVPGAVVGDEDTPAPVRLLGTYDNLWISHAGRDRVTEPAKRARWMGANGGVGSMLFVDGWLEGLWRAVDDRVEVLELFRDLTPAERTGLDEEVGRVEALLAG</sequence>
<protein>
    <submittedName>
        <fullName evidence="1">Winged helix DNA-binding domain-containing protein</fullName>
    </submittedName>
</protein>
<dbReference type="GO" id="GO:0003677">
    <property type="term" value="F:DNA binding"/>
    <property type="evidence" value="ECO:0007669"/>
    <property type="project" value="UniProtKB-KW"/>
</dbReference>
<organism evidence="1 2">
    <name type="scientific">Nocardioides agri</name>
    <dbReference type="NCBI Taxonomy" id="2682843"/>
    <lineage>
        <taxon>Bacteria</taxon>
        <taxon>Bacillati</taxon>
        <taxon>Actinomycetota</taxon>
        <taxon>Actinomycetes</taxon>
        <taxon>Propionibacteriales</taxon>
        <taxon>Nocardioidaceae</taxon>
        <taxon>Nocardioides</taxon>
    </lineage>
</organism>
<keyword evidence="1" id="KW-0238">DNA-binding</keyword>
<proteinExistence type="predicted"/>
<dbReference type="Proteomes" id="UP000473525">
    <property type="component" value="Unassembled WGS sequence"/>
</dbReference>
<name>A0A6L6XK30_9ACTN</name>
<evidence type="ECO:0000313" key="2">
    <source>
        <dbReference type="Proteomes" id="UP000473525"/>
    </source>
</evidence>
<dbReference type="PANTHER" id="PTHR38479">
    <property type="entry name" value="LMO0824 PROTEIN"/>
    <property type="match status" value="1"/>
</dbReference>
<keyword evidence="2" id="KW-1185">Reference proteome</keyword>
<evidence type="ECO:0000313" key="1">
    <source>
        <dbReference type="EMBL" id="MVQ47641.1"/>
    </source>
</evidence>
<dbReference type="AlphaFoldDB" id="A0A6L6XK30"/>
<reference evidence="1 2" key="1">
    <citation type="submission" date="2019-12" db="EMBL/GenBank/DDBJ databases">
        <authorList>
            <person name="Huq M.A."/>
        </authorList>
    </citation>
    <scope>NUCLEOTIDE SEQUENCE [LARGE SCALE GENOMIC DNA]</scope>
    <source>
        <strain evidence="1 2">MAH-18</strain>
    </source>
</reference>
<dbReference type="Pfam" id="PF06224">
    <property type="entry name" value="AlkZ-like"/>
    <property type="match status" value="1"/>
</dbReference>
<comment type="caution">
    <text evidence="1">The sequence shown here is derived from an EMBL/GenBank/DDBJ whole genome shotgun (WGS) entry which is preliminary data.</text>
</comment>
<dbReference type="PANTHER" id="PTHR38479:SF2">
    <property type="entry name" value="WINGED HELIX DNA-BINDING DOMAIN-CONTAINING PROTEIN"/>
    <property type="match status" value="1"/>
</dbReference>
<dbReference type="EMBL" id="WSEK01000003">
    <property type="protein sequence ID" value="MVQ47641.1"/>
    <property type="molecule type" value="Genomic_DNA"/>
</dbReference>